<dbReference type="PANTHER" id="PTHR10082:SF60">
    <property type="entry name" value="INTEGRIN BETA-PS"/>
    <property type="match status" value="1"/>
</dbReference>
<dbReference type="KEGG" id="tad:TRIADDRAFT_23256"/>
<dbReference type="Proteomes" id="UP000009022">
    <property type="component" value="Unassembled WGS sequence"/>
</dbReference>
<comment type="subcellular location">
    <subcellularLocation>
        <location evidence="8">Cell membrane</location>
        <topology evidence="8">Single-pass type I membrane protein</topology>
    </subcellularLocation>
    <subcellularLocation>
        <location evidence="1">Membrane</location>
        <topology evidence="1">Single-pass type I membrane protein</topology>
    </subcellularLocation>
</comment>
<dbReference type="Pfam" id="PF00362">
    <property type="entry name" value="Integrin_beta"/>
    <property type="match status" value="1"/>
</dbReference>
<dbReference type="OrthoDB" id="410592at2759"/>
<dbReference type="SMART" id="SM00187">
    <property type="entry name" value="INB"/>
    <property type="match status" value="1"/>
</dbReference>
<keyword evidence="5" id="KW-0472">Membrane</keyword>
<keyword evidence="8" id="KW-0130">Cell adhesion</keyword>
<evidence type="ECO:0000313" key="10">
    <source>
        <dbReference type="EMBL" id="EDV27179.1"/>
    </source>
</evidence>
<sequence>MHKLGMPANINIQVRPARDYPVDLYILMDMSRSMLPHLERLKTIATQLGITIRNLSSQSSFGFGTFVDKPVTPFGFGAKRRQSYPCSFSDSANNIPCDPTYLFRNGRPLTTDIKEFQQGIDQQNISSNSDAPEGGLEALLQVSVCPQHIGWRRGARHIVVYCTDGFFHYAGDSKLAGIFLPNDGACHINSENKYQAALDMVMRRHNY</sequence>
<keyword evidence="6" id="KW-1015">Disulfide bond</keyword>
<evidence type="ECO:0000256" key="8">
    <source>
        <dbReference type="RuleBase" id="RU000633"/>
    </source>
</evidence>
<dbReference type="InterPro" id="IPR015812">
    <property type="entry name" value="Integrin_bsu"/>
</dbReference>
<evidence type="ECO:0000259" key="9">
    <source>
        <dbReference type="SMART" id="SM00187"/>
    </source>
</evidence>
<dbReference type="GO" id="GO:0007229">
    <property type="term" value="P:integrin-mediated signaling pathway"/>
    <property type="evidence" value="ECO:0007669"/>
    <property type="project" value="UniProtKB-KW"/>
</dbReference>
<evidence type="ECO:0000313" key="11">
    <source>
        <dbReference type="Proteomes" id="UP000009022"/>
    </source>
</evidence>
<gene>
    <name evidence="10" type="ORF">TRIADDRAFT_23256</name>
</gene>
<comment type="similarity">
    <text evidence="2 8">Belongs to the integrin beta chain family.</text>
</comment>
<reference evidence="10 11" key="1">
    <citation type="journal article" date="2008" name="Nature">
        <title>The Trichoplax genome and the nature of placozoans.</title>
        <authorList>
            <person name="Srivastava M."/>
            <person name="Begovic E."/>
            <person name="Chapman J."/>
            <person name="Putnam N.H."/>
            <person name="Hellsten U."/>
            <person name="Kawashima T."/>
            <person name="Kuo A."/>
            <person name="Mitros T."/>
            <person name="Salamov A."/>
            <person name="Carpenter M.L."/>
            <person name="Signorovitch A.Y."/>
            <person name="Moreno M.A."/>
            <person name="Kamm K."/>
            <person name="Grimwood J."/>
            <person name="Schmutz J."/>
            <person name="Shapiro H."/>
            <person name="Grigoriev I.V."/>
            <person name="Buss L.W."/>
            <person name="Schierwater B."/>
            <person name="Dellaporta S.L."/>
            <person name="Rokhsar D.S."/>
        </authorList>
    </citation>
    <scope>NUCLEOTIDE SEQUENCE [LARGE SCALE GENOMIC DNA]</scope>
    <source>
        <strain evidence="10 11">Grell-BS-1999</strain>
    </source>
</reference>
<evidence type="ECO:0000256" key="4">
    <source>
        <dbReference type="ARBA" id="ARBA00023037"/>
    </source>
</evidence>
<dbReference type="Gene3D" id="3.40.50.410">
    <property type="entry name" value="von Willebrand factor, type A domain"/>
    <property type="match status" value="1"/>
</dbReference>
<protein>
    <recommendedName>
        <fullName evidence="8">Integrin beta</fullName>
    </recommendedName>
</protein>
<dbReference type="InterPro" id="IPR002369">
    <property type="entry name" value="Integrin_bsu_VWA"/>
</dbReference>
<dbReference type="OMA" id="ACHINSE"/>
<evidence type="ECO:0000256" key="1">
    <source>
        <dbReference type="ARBA" id="ARBA00004479"/>
    </source>
</evidence>
<keyword evidence="7" id="KW-0325">Glycoprotein</keyword>
<evidence type="ECO:0000256" key="6">
    <source>
        <dbReference type="ARBA" id="ARBA00023157"/>
    </source>
</evidence>
<evidence type="ECO:0000256" key="3">
    <source>
        <dbReference type="ARBA" id="ARBA00022692"/>
    </source>
</evidence>
<dbReference type="GeneID" id="6751863"/>
<name>B3RT85_TRIAD</name>
<dbReference type="InParanoid" id="B3RT85"/>
<feature type="domain" description="Integrin beta subunit VWA" evidence="9">
    <location>
        <begin position="1"/>
        <end position="206"/>
    </location>
</feature>
<accession>B3RT85</accession>
<dbReference type="RefSeq" id="XP_002111175.1">
    <property type="nucleotide sequence ID" value="XM_002111139.1"/>
</dbReference>
<evidence type="ECO:0000256" key="7">
    <source>
        <dbReference type="ARBA" id="ARBA00023180"/>
    </source>
</evidence>
<dbReference type="GO" id="GO:0005886">
    <property type="term" value="C:plasma membrane"/>
    <property type="evidence" value="ECO:0007669"/>
    <property type="project" value="UniProtKB-SubCell"/>
</dbReference>
<dbReference type="AlphaFoldDB" id="B3RT85"/>
<proteinExistence type="inferred from homology"/>
<dbReference type="eggNOG" id="KOG1226">
    <property type="taxonomic scope" value="Eukaryota"/>
</dbReference>
<dbReference type="STRING" id="10228.B3RT85"/>
<dbReference type="SUPFAM" id="SSF53300">
    <property type="entry name" value="vWA-like"/>
    <property type="match status" value="1"/>
</dbReference>
<evidence type="ECO:0000256" key="2">
    <source>
        <dbReference type="ARBA" id="ARBA00007449"/>
    </source>
</evidence>
<organism evidence="10 11">
    <name type="scientific">Trichoplax adhaerens</name>
    <name type="common">Trichoplax reptans</name>
    <dbReference type="NCBI Taxonomy" id="10228"/>
    <lineage>
        <taxon>Eukaryota</taxon>
        <taxon>Metazoa</taxon>
        <taxon>Placozoa</taxon>
        <taxon>Uniplacotomia</taxon>
        <taxon>Trichoplacea</taxon>
        <taxon>Trichoplacidae</taxon>
        <taxon>Trichoplax</taxon>
    </lineage>
</organism>
<dbReference type="EMBL" id="DS985243">
    <property type="protein sequence ID" value="EDV27179.1"/>
    <property type="molecule type" value="Genomic_DNA"/>
</dbReference>
<evidence type="ECO:0000256" key="5">
    <source>
        <dbReference type="ARBA" id="ARBA00023136"/>
    </source>
</evidence>
<dbReference type="InterPro" id="IPR036465">
    <property type="entry name" value="vWFA_dom_sf"/>
</dbReference>
<dbReference type="CTD" id="6751863"/>
<dbReference type="PANTHER" id="PTHR10082">
    <property type="entry name" value="INTEGRIN BETA SUBUNIT"/>
    <property type="match status" value="1"/>
</dbReference>
<dbReference type="HOGENOM" id="CLU_1247899_0_0_1"/>
<dbReference type="PRINTS" id="PR01186">
    <property type="entry name" value="INTEGRINB"/>
</dbReference>
<keyword evidence="4 8" id="KW-0401">Integrin</keyword>
<dbReference type="Gene3D" id="2.60.40.1510">
    <property type="entry name" value="ntegrin, alpha v. Chain A, domain 3"/>
    <property type="match status" value="1"/>
</dbReference>
<keyword evidence="11" id="KW-1185">Reference proteome</keyword>
<dbReference type="GO" id="GO:0007155">
    <property type="term" value="P:cell adhesion"/>
    <property type="evidence" value="ECO:0007669"/>
    <property type="project" value="UniProtKB-KW"/>
</dbReference>
<keyword evidence="3 8" id="KW-0812">Transmembrane</keyword>